<evidence type="ECO:0000313" key="3">
    <source>
        <dbReference type="EMBL" id="HIY80349.1"/>
    </source>
</evidence>
<feature type="transmembrane region" description="Helical" evidence="1">
    <location>
        <begin position="25"/>
        <end position="43"/>
    </location>
</feature>
<gene>
    <name evidence="3" type="ORF">IAA42_07970</name>
</gene>
<keyword evidence="1" id="KW-0812">Transmembrane</keyword>
<dbReference type="InterPro" id="IPR026870">
    <property type="entry name" value="Zinc_ribbon_dom"/>
</dbReference>
<sequence length="283" mass="29994">MNGPTGSARLDASIKVGYTRPRFRYVIWALTALSIVCLVYFGTKNAGSYAGYDAGSLYQPQSYVDTWYTETFGDASGMTDDELNEYLGGMRNKNLPGVIFGVVGLVASLGIAYLAGEGWVRNVGLAAATLEHTQPAREFFSAAYANDSAYQAADRLDKGSSLGLGQYAVLAMCLPDADNGLPGSTIDADGVAETRRDLDNIYGKTYLALEGLKLSAEGHVEPLLGAVSVTLPSLGARATSPATSAAPTQTSAHWFCPKCGTQIPDTANFCPKCGTARERRQTN</sequence>
<name>A0A9D1ZCJ7_9ACTN</name>
<comment type="caution">
    <text evidence="3">The sequence shown here is derived from an EMBL/GenBank/DDBJ whole genome shotgun (WGS) entry which is preliminary data.</text>
</comment>
<organism evidence="3 4">
    <name type="scientific">Candidatus Olsenella excrementavium</name>
    <dbReference type="NCBI Taxonomy" id="2838709"/>
    <lineage>
        <taxon>Bacteria</taxon>
        <taxon>Bacillati</taxon>
        <taxon>Actinomycetota</taxon>
        <taxon>Coriobacteriia</taxon>
        <taxon>Coriobacteriales</taxon>
        <taxon>Atopobiaceae</taxon>
        <taxon>Olsenella</taxon>
    </lineage>
</organism>
<feature type="domain" description="Zinc-ribbon" evidence="2">
    <location>
        <begin position="255"/>
        <end position="275"/>
    </location>
</feature>
<dbReference type="Gene3D" id="4.10.1060.50">
    <property type="match status" value="1"/>
</dbReference>
<proteinExistence type="predicted"/>
<protein>
    <submittedName>
        <fullName evidence="3">Zinc ribbon domain-containing protein</fullName>
    </submittedName>
</protein>
<keyword evidence="1" id="KW-1133">Transmembrane helix</keyword>
<evidence type="ECO:0000313" key="4">
    <source>
        <dbReference type="Proteomes" id="UP000824133"/>
    </source>
</evidence>
<evidence type="ECO:0000259" key="2">
    <source>
        <dbReference type="Pfam" id="PF13240"/>
    </source>
</evidence>
<feature type="transmembrane region" description="Helical" evidence="1">
    <location>
        <begin position="95"/>
        <end position="115"/>
    </location>
</feature>
<dbReference type="Proteomes" id="UP000824133">
    <property type="component" value="Unassembled WGS sequence"/>
</dbReference>
<accession>A0A9D1ZCJ7</accession>
<reference evidence="3" key="2">
    <citation type="submission" date="2021-04" db="EMBL/GenBank/DDBJ databases">
        <authorList>
            <person name="Gilroy R."/>
        </authorList>
    </citation>
    <scope>NUCLEOTIDE SEQUENCE</scope>
    <source>
        <strain evidence="3">ChiHjej10B9-743</strain>
    </source>
</reference>
<keyword evidence="1" id="KW-0472">Membrane</keyword>
<dbReference type="AlphaFoldDB" id="A0A9D1ZCJ7"/>
<dbReference type="EMBL" id="DXCP01000058">
    <property type="protein sequence ID" value="HIY80349.1"/>
    <property type="molecule type" value="Genomic_DNA"/>
</dbReference>
<evidence type="ECO:0000256" key="1">
    <source>
        <dbReference type="SAM" id="Phobius"/>
    </source>
</evidence>
<dbReference type="InterPro" id="IPR038587">
    <property type="entry name" value="Ribosomal_eL40_sf"/>
</dbReference>
<reference evidence="3" key="1">
    <citation type="journal article" date="2021" name="PeerJ">
        <title>Extensive microbial diversity within the chicken gut microbiome revealed by metagenomics and culture.</title>
        <authorList>
            <person name="Gilroy R."/>
            <person name="Ravi A."/>
            <person name="Getino M."/>
            <person name="Pursley I."/>
            <person name="Horton D.L."/>
            <person name="Alikhan N.F."/>
            <person name="Baker D."/>
            <person name="Gharbi K."/>
            <person name="Hall N."/>
            <person name="Watson M."/>
            <person name="Adriaenssens E.M."/>
            <person name="Foster-Nyarko E."/>
            <person name="Jarju S."/>
            <person name="Secka A."/>
            <person name="Antonio M."/>
            <person name="Oren A."/>
            <person name="Chaudhuri R.R."/>
            <person name="La Ragione R."/>
            <person name="Hildebrand F."/>
            <person name="Pallen M.J."/>
        </authorList>
    </citation>
    <scope>NUCLEOTIDE SEQUENCE</scope>
    <source>
        <strain evidence="3">ChiHjej10B9-743</strain>
    </source>
</reference>
<dbReference type="Pfam" id="PF13240">
    <property type="entry name" value="Zn_Ribbon_1"/>
    <property type="match status" value="1"/>
</dbReference>